<sequence length="313" mass="34581">MTGLAGTSDPYVTVKYIEQDVDSCDRGTIIGAVYAAIAPANPARLIVVQNQRNPVCPGMADSSGTVIMVWDLDALNPHVLFHKLGITYHTHYYVEFTQRRSNTAAGGLYNYIVTRSASDHRAKRSRITRFMAAISSDDTAVGIVFFDYYNQIGITFLSIDSSGAEVLIATETRYTLPSNVNQCYYSGIIDSQSAVAVNNNICRGLSRNNHPSSGTFKGTHCLIPNSGVGHIVAAPNLEYLHCLNTPNSISTSQSTMQDSFYFWDESDMLVCNITYENVLYHGSGHFGKCCFYYNNGEKCIWNDPSTVYLSWIS</sequence>
<dbReference type="EMBL" id="JANBOJ010000380">
    <property type="protein sequence ID" value="KAJ1719551.1"/>
    <property type="molecule type" value="Genomic_DNA"/>
</dbReference>
<reference evidence="1" key="1">
    <citation type="submission" date="2022-07" db="EMBL/GenBank/DDBJ databases">
        <title>Phylogenomic reconstructions and comparative analyses of Kickxellomycotina fungi.</title>
        <authorList>
            <person name="Reynolds N.K."/>
            <person name="Stajich J.E."/>
            <person name="Barry K."/>
            <person name="Grigoriev I.V."/>
            <person name="Crous P."/>
            <person name="Smith M.E."/>
        </authorList>
    </citation>
    <scope>NUCLEOTIDE SEQUENCE</scope>
    <source>
        <strain evidence="1">NBRC 32514</strain>
    </source>
</reference>
<evidence type="ECO:0000313" key="2">
    <source>
        <dbReference type="Proteomes" id="UP001149813"/>
    </source>
</evidence>
<dbReference type="AlphaFoldDB" id="A0A9W7XRW9"/>
<comment type="caution">
    <text evidence="1">The sequence shown here is derived from an EMBL/GenBank/DDBJ whole genome shotgun (WGS) entry which is preliminary data.</text>
</comment>
<name>A0A9W7XRW9_9FUNG</name>
<accession>A0A9W7XRW9</accession>
<organism evidence="1 2">
    <name type="scientific">Coemansia erecta</name>
    <dbReference type="NCBI Taxonomy" id="147472"/>
    <lineage>
        <taxon>Eukaryota</taxon>
        <taxon>Fungi</taxon>
        <taxon>Fungi incertae sedis</taxon>
        <taxon>Zoopagomycota</taxon>
        <taxon>Kickxellomycotina</taxon>
        <taxon>Kickxellomycetes</taxon>
        <taxon>Kickxellales</taxon>
        <taxon>Kickxellaceae</taxon>
        <taxon>Coemansia</taxon>
    </lineage>
</organism>
<evidence type="ECO:0000313" key="1">
    <source>
        <dbReference type="EMBL" id="KAJ1719551.1"/>
    </source>
</evidence>
<dbReference type="Proteomes" id="UP001149813">
    <property type="component" value="Unassembled WGS sequence"/>
</dbReference>
<dbReference type="OrthoDB" id="5513614at2759"/>
<protein>
    <submittedName>
        <fullName evidence="1">Uncharacterized protein</fullName>
    </submittedName>
</protein>
<keyword evidence="2" id="KW-1185">Reference proteome</keyword>
<proteinExistence type="predicted"/>
<gene>
    <name evidence="1" type="ORF">LPJ53_005708</name>
</gene>